<feature type="domain" description="AsmA" evidence="3">
    <location>
        <begin position="5"/>
        <end position="654"/>
    </location>
</feature>
<name>A0A2S4HHY9_9GAMM</name>
<dbReference type="EMBL" id="PQGG01000013">
    <property type="protein sequence ID" value="POP53608.1"/>
    <property type="molecule type" value="Genomic_DNA"/>
</dbReference>
<proteinExistence type="predicted"/>
<comment type="caution">
    <text evidence="4">The sequence shown here is derived from an EMBL/GenBank/DDBJ whole genome shotgun (WGS) entry which is preliminary data.</text>
</comment>
<feature type="compositionally biased region" description="Basic and acidic residues" evidence="1">
    <location>
        <begin position="133"/>
        <end position="142"/>
    </location>
</feature>
<feature type="transmembrane region" description="Helical" evidence="2">
    <location>
        <begin position="12"/>
        <end position="34"/>
    </location>
</feature>
<dbReference type="GO" id="GO:0090313">
    <property type="term" value="P:regulation of protein targeting to membrane"/>
    <property type="evidence" value="ECO:0007669"/>
    <property type="project" value="TreeGrafter"/>
</dbReference>
<sequence>MEKTMGRAVKYLIITLISVVLIVVLAAASLAFWIDPNIFKDDIEKLAAEQGLTLKLEGDLAWQVFPNIQIVINGASVAPENEAEMMRFDKAQLSVALMPLLKKDIVVQGIGLAGVKASLIVDENGVGNWTKIGKQDESKPANEPEQAADEGEKKALQLAIAKLELSDADISYTDKQTGQHIELSGLSLIGEDIQLDNKAFPLTFDSEVSFEDKTQSVNGKVQLSSNITVNSEINHFVIGDGKLALSIEQKNELGSVSAKAELAVDADVDIADALVWSLPKLSINDTSLRYAAKDGTIVDITSLNFDGGLTPGGEASPIKVSGDLKYSTATQKPLDTNLSLVSTLSIDKKLNLIKAKDIALKTSIGDETISLTGDANATLNPLDYQAKLNLAPTNLRKIATTLGIELPVMAEPTALSKVGTAISVKGSDKRIVVSELRTTLDASTISGNASVELGKSQAVKLAVNIDKINIDHYLPPTPPKDSKAAEKEQATTTSEQAANPDAEIPLPRELLNSLDLDAKLQIAEMTANQLPFKNILLQLNAKNGVSSVSPLSGIVYDSPFTLDAQLDSRPAAAKMLLKGSSKQLPIGKVLKDAAAIEELSGISDVSFNLSTNGASVASLKKHLDGNIDLTAQQLRLSNMNIEKAFCQLVAKFQQETFDVTNWPLYSDLKDTSTKIVIKDGIAKIETLNSGVTKLALSGNGKINLNEDTFDVVINTRLAQADQNEMACKINNEKLLNRDIPIRCKAAFDKVGATSCLPDFRVIEDIAKEKAKDKIDEKAKELIEKKLGGENSEAAKQLFNQFFKK</sequence>
<keyword evidence="2" id="KW-0812">Transmembrane</keyword>
<keyword evidence="2" id="KW-0472">Membrane</keyword>
<evidence type="ECO:0000256" key="2">
    <source>
        <dbReference type="SAM" id="Phobius"/>
    </source>
</evidence>
<reference evidence="4" key="1">
    <citation type="submission" date="2018-01" db="EMBL/GenBank/DDBJ databases">
        <authorList>
            <person name="Yu X.-D."/>
        </authorList>
    </citation>
    <scope>NUCLEOTIDE SEQUENCE</scope>
    <source>
        <strain evidence="4">ZX-21</strain>
    </source>
</reference>
<protein>
    <recommendedName>
        <fullName evidence="3">AsmA domain-containing protein</fullName>
    </recommendedName>
</protein>
<keyword evidence="2" id="KW-1133">Transmembrane helix</keyword>
<evidence type="ECO:0000313" key="5">
    <source>
        <dbReference type="Proteomes" id="UP000237222"/>
    </source>
</evidence>
<dbReference type="AlphaFoldDB" id="A0A2S4HHY9"/>
<dbReference type="Proteomes" id="UP000237222">
    <property type="component" value="Unassembled WGS sequence"/>
</dbReference>
<feature type="region of interest" description="Disordered" evidence="1">
    <location>
        <begin position="131"/>
        <end position="151"/>
    </location>
</feature>
<organism evidence="4 5">
    <name type="scientific">Zhongshania marina</name>
    <dbReference type="NCBI Taxonomy" id="2304603"/>
    <lineage>
        <taxon>Bacteria</taxon>
        <taxon>Pseudomonadati</taxon>
        <taxon>Pseudomonadota</taxon>
        <taxon>Gammaproteobacteria</taxon>
        <taxon>Cellvibrionales</taxon>
        <taxon>Spongiibacteraceae</taxon>
        <taxon>Zhongshania</taxon>
    </lineage>
</organism>
<accession>A0A2S4HHY9</accession>
<dbReference type="InterPro" id="IPR007844">
    <property type="entry name" value="AsmA"/>
</dbReference>
<dbReference type="Pfam" id="PF05170">
    <property type="entry name" value="AsmA"/>
    <property type="match status" value="1"/>
</dbReference>
<dbReference type="PANTHER" id="PTHR30441">
    <property type="entry name" value="DUF748 DOMAIN-CONTAINING PROTEIN"/>
    <property type="match status" value="1"/>
</dbReference>
<feature type="region of interest" description="Disordered" evidence="1">
    <location>
        <begin position="473"/>
        <end position="502"/>
    </location>
</feature>
<feature type="compositionally biased region" description="Basic and acidic residues" evidence="1">
    <location>
        <begin position="480"/>
        <end position="489"/>
    </location>
</feature>
<dbReference type="PANTHER" id="PTHR30441:SF8">
    <property type="entry name" value="DUF748 DOMAIN-CONTAINING PROTEIN"/>
    <property type="match status" value="1"/>
</dbReference>
<evidence type="ECO:0000259" key="3">
    <source>
        <dbReference type="Pfam" id="PF05170"/>
    </source>
</evidence>
<evidence type="ECO:0000256" key="1">
    <source>
        <dbReference type="SAM" id="MobiDB-lite"/>
    </source>
</evidence>
<gene>
    <name evidence="4" type="ORF">C0068_06545</name>
</gene>
<dbReference type="GO" id="GO:0005886">
    <property type="term" value="C:plasma membrane"/>
    <property type="evidence" value="ECO:0007669"/>
    <property type="project" value="TreeGrafter"/>
</dbReference>
<dbReference type="InterPro" id="IPR052894">
    <property type="entry name" value="AsmA-related"/>
</dbReference>
<evidence type="ECO:0000313" key="4">
    <source>
        <dbReference type="EMBL" id="POP53608.1"/>
    </source>
</evidence>